<dbReference type="PANTHER" id="PTHR34504">
    <property type="entry name" value="ANTITOXIN HICB"/>
    <property type="match status" value="1"/>
</dbReference>
<organism evidence="2 3">
    <name type="scientific">Candidatus Portnoybacteria bacterium RIFCSPHIGHO2_12_FULL_38_9</name>
    <dbReference type="NCBI Taxonomy" id="1801997"/>
    <lineage>
        <taxon>Bacteria</taxon>
        <taxon>Candidatus Portnoyibacteriota</taxon>
    </lineage>
</organism>
<proteinExistence type="predicted"/>
<comment type="caution">
    <text evidence="2">The sequence shown here is derived from an EMBL/GenBank/DDBJ whole genome shotgun (WGS) entry which is preliminary data.</text>
</comment>
<accession>A0A1G2FHM9</accession>
<dbReference type="InterPro" id="IPR051404">
    <property type="entry name" value="TA_system_antitoxin"/>
</dbReference>
<dbReference type="Gene3D" id="3.30.160.250">
    <property type="match status" value="1"/>
</dbReference>
<protein>
    <recommendedName>
        <fullName evidence="1">HicB-like antitoxin of toxin-antitoxin system domain-containing protein</fullName>
    </recommendedName>
</protein>
<dbReference type="EMBL" id="MHNB01000013">
    <property type="protein sequence ID" value="OGZ37292.1"/>
    <property type="molecule type" value="Genomic_DNA"/>
</dbReference>
<dbReference type="InterPro" id="IPR035069">
    <property type="entry name" value="TTHA1013/TTHA0281-like"/>
</dbReference>
<dbReference type="InterPro" id="IPR031807">
    <property type="entry name" value="HicB-like"/>
</dbReference>
<evidence type="ECO:0000259" key="1">
    <source>
        <dbReference type="Pfam" id="PF15919"/>
    </source>
</evidence>
<feature type="domain" description="HicB-like antitoxin of toxin-antitoxin system" evidence="1">
    <location>
        <begin position="11"/>
        <end position="69"/>
    </location>
</feature>
<dbReference type="Proteomes" id="UP000177061">
    <property type="component" value="Unassembled WGS sequence"/>
</dbReference>
<dbReference type="Pfam" id="PF15919">
    <property type="entry name" value="HicB_lk_antitox"/>
    <property type="match status" value="1"/>
</dbReference>
<sequence>MRNQKIKIYDYTAVFEEAEEGGYVVYVPVLPGCVTQGDTFEEAQKMAKDAIEGYLLALKDLHEEIPKESENVIITRIPARMAI</sequence>
<gene>
    <name evidence="2" type="ORF">A3J64_01525</name>
</gene>
<dbReference type="AlphaFoldDB" id="A0A1G2FHM9"/>
<evidence type="ECO:0000313" key="2">
    <source>
        <dbReference type="EMBL" id="OGZ37292.1"/>
    </source>
</evidence>
<evidence type="ECO:0000313" key="3">
    <source>
        <dbReference type="Proteomes" id="UP000177061"/>
    </source>
</evidence>
<dbReference type="STRING" id="1801997.A3J64_01525"/>
<name>A0A1G2FHM9_9BACT</name>
<reference evidence="2 3" key="1">
    <citation type="journal article" date="2016" name="Nat. Commun.">
        <title>Thousands of microbial genomes shed light on interconnected biogeochemical processes in an aquifer system.</title>
        <authorList>
            <person name="Anantharaman K."/>
            <person name="Brown C.T."/>
            <person name="Hug L.A."/>
            <person name="Sharon I."/>
            <person name="Castelle C.J."/>
            <person name="Probst A.J."/>
            <person name="Thomas B.C."/>
            <person name="Singh A."/>
            <person name="Wilkins M.J."/>
            <person name="Karaoz U."/>
            <person name="Brodie E.L."/>
            <person name="Williams K.H."/>
            <person name="Hubbard S.S."/>
            <person name="Banfield J.F."/>
        </authorList>
    </citation>
    <scope>NUCLEOTIDE SEQUENCE [LARGE SCALE GENOMIC DNA]</scope>
</reference>
<dbReference type="PANTHER" id="PTHR34504:SF4">
    <property type="entry name" value="ANTITOXIN HICB"/>
    <property type="match status" value="1"/>
</dbReference>
<dbReference type="SUPFAM" id="SSF143100">
    <property type="entry name" value="TTHA1013/TTHA0281-like"/>
    <property type="match status" value="1"/>
</dbReference>